<reference evidence="1 2" key="1">
    <citation type="journal article" date="2019" name="Sci. Rep.">
        <title>Orb-weaving spider Araneus ventricosus genome elucidates the spidroin gene catalogue.</title>
        <authorList>
            <person name="Kono N."/>
            <person name="Nakamura H."/>
            <person name="Ohtoshi R."/>
            <person name="Moran D.A.P."/>
            <person name="Shinohara A."/>
            <person name="Yoshida Y."/>
            <person name="Fujiwara M."/>
            <person name="Mori M."/>
            <person name="Tomita M."/>
            <person name="Arakawa K."/>
        </authorList>
    </citation>
    <scope>NUCLEOTIDE SEQUENCE [LARGE SCALE GENOMIC DNA]</scope>
</reference>
<protein>
    <recommendedName>
        <fullName evidence="3">DUF4817 domain-containing protein</fullName>
    </recommendedName>
</protein>
<sequence>MAFEKKERPLLLKLFYQNGSNLSTALLEYPCSKDLQKGNMSRKNMIIKFEGIGNLGFCKQEDGSGIQRNLRKQSLLPRSKESPVPNILRQVPEWSHVVCLCLCLQYERIFDSL</sequence>
<dbReference type="EMBL" id="BGPR01041234">
    <property type="protein sequence ID" value="GBO17477.1"/>
    <property type="molecule type" value="Genomic_DNA"/>
</dbReference>
<name>A0A4Y2V154_ARAVE</name>
<dbReference type="OrthoDB" id="6471039at2759"/>
<comment type="caution">
    <text evidence="1">The sequence shown here is derived from an EMBL/GenBank/DDBJ whole genome shotgun (WGS) entry which is preliminary data.</text>
</comment>
<accession>A0A4Y2V154</accession>
<organism evidence="1 2">
    <name type="scientific">Araneus ventricosus</name>
    <name type="common">Orbweaver spider</name>
    <name type="synonym">Epeira ventricosa</name>
    <dbReference type="NCBI Taxonomy" id="182803"/>
    <lineage>
        <taxon>Eukaryota</taxon>
        <taxon>Metazoa</taxon>
        <taxon>Ecdysozoa</taxon>
        <taxon>Arthropoda</taxon>
        <taxon>Chelicerata</taxon>
        <taxon>Arachnida</taxon>
        <taxon>Araneae</taxon>
        <taxon>Araneomorphae</taxon>
        <taxon>Entelegynae</taxon>
        <taxon>Araneoidea</taxon>
        <taxon>Araneidae</taxon>
        <taxon>Araneus</taxon>
    </lineage>
</organism>
<dbReference type="Proteomes" id="UP000499080">
    <property type="component" value="Unassembled WGS sequence"/>
</dbReference>
<dbReference type="AlphaFoldDB" id="A0A4Y2V154"/>
<keyword evidence="2" id="KW-1185">Reference proteome</keyword>
<evidence type="ECO:0000313" key="1">
    <source>
        <dbReference type="EMBL" id="GBO17477.1"/>
    </source>
</evidence>
<gene>
    <name evidence="1" type="ORF">AVEN_21163_1</name>
</gene>
<evidence type="ECO:0000313" key="2">
    <source>
        <dbReference type="Proteomes" id="UP000499080"/>
    </source>
</evidence>
<proteinExistence type="predicted"/>
<evidence type="ECO:0008006" key="3">
    <source>
        <dbReference type="Google" id="ProtNLM"/>
    </source>
</evidence>